<evidence type="ECO:0000256" key="6">
    <source>
        <dbReference type="ARBA" id="ARBA00022763"/>
    </source>
</evidence>
<evidence type="ECO:0000256" key="11">
    <source>
        <dbReference type="ARBA" id="ARBA00023204"/>
    </source>
</evidence>
<evidence type="ECO:0000256" key="4">
    <source>
        <dbReference type="ARBA" id="ARBA00022705"/>
    </source>
</evidence>
<dbReference type="SUPFAM" id="SSF50249">
    <property type="entry name" value="Nucleic acid-binding proteins"/>
    <property type="match status" value="1"/>
</dbReference>
<keyword evidence="11" id="KW-0234">DNA repair</keyword>
<dbReference type="SUPFAM" id="SSF52540">
    <property type="entry name" value="P-loop containing nucleoside triphosphate hydrolases"/>
    <property type="match status" value="1"/>
</dbReference>
<dbReference type="Gene3D" id="2.40.50.140">
    <property type="entry name" value="Nucleic acid-binding proteins"/>
    <property type="match status" value="1"/>
</dbReference>
<feature type="domain" description="MCM C-terminal AAA(+) ATPase" evidence="18">
    <location>
        <begin position="344"/>
        <end position="548"/>
    </location>
</feature>
<evidence type="ECO:0000256" key="15">
    <source>
        <dbReference type="ARBA" id="ARBA00047995"/>
    </source>
</evidence>
<keyword evidence="9 16" id="KW-0067">ATP-binding</keyword>
<comment type="subcellular location">
    <subcellularLocation>
        <location evidence="1">Nucleus</location>
    </subcellularLocation>
</comment>
<dbReference type="InterPro" id="IPR001208">
    <property type="entry name" value="MCM_dom"/>
</dbReference>
<dbReference type="Gene3D" id="2.20.28.10">
    <property type="match status" value="1"/>
</dbReference>
<evidence type="ECO:0000259" key="18">
    <source>
        <dbReference type="PROSITE" id="PS50051"/>
    </source>
</evidence>
<keyword evidence="13" id="KW-0131">Cell cycle</keyword>
<dbReference type="PRINTS" id="PR01657">
    <property type="entry name" value="MCMFAMILY"/>
</dbReference>
<evidence type="ECO:0000256" key="9">
    <source>
        <dbReference type="ARBA" id="ARBA00022840"/>
    </source>
</evidence>
<evidence type="ECO:0000313" key="19">
    <source>
        <dbReference type="EMBL" id="CAK8696810.1"/>
    </source>
</evidence>
<dbReference type="InterPro" id="IPR031327">
    <property type="entry name" value="MCM"/>
</dbReference>
<dbReference type="Pfam" id="PF17207">
    <property type="entry name" value="MCM_OB"/>
    <property type="match status" value="1"/>
</dbReference>
<proteinExistence type="inferred from homology"/>
<evidence type="ECO:0000256" key="2">
    <source>
        <dbReference type="ARBA" id="ARBA00008010"/>
    </source>
</evidence>
<dbReference type="Pfam" id="PF17855">
    <property type="entry name" value="MCM_lid"/>
    <property type="match status" value="1"/>
</dbReference>
<dbReference type="InterPro" id="IPR041562">
    <property type="entry name" value="MCM_lid"/>
</dbReference>
<dbReference type="Pfam" id="PF00493">
    <property type="entry name" value="MCM"/>
    <property type="match status" value="1"/>
</dbReference>
<evidence type="ECO:0000256" key="3">
    <source>
        <dbReference type="ARBA" id="ARBA00012551"/>
    </source>
</evidence>
<keyword evidence="6" id="KW-0227">DNA damage</keyword>
<feature type="region of interest" description="Disordered" evidence="17">
    <location>
        <begin position="774"/>
        <end position="799"/>
    </location>
</feature>
<comment type="catalytic activity">
    <reaction evidence="15">
        <text>ATP + H2O = ADP + phosphate + H(+)</text>
        <dbReference type="Rhea" id="RHEA:13065"/>
        <dbReference type="ChEBI" id="CHEBI:15377"/>
        <dbReference type="ChEBI" id="CHEBI:15378"/>
        <dbReference type="ChEBI" id="CHEBI:30616"/>
        <dbReference type="ChEBI" id="CHEBI:43474"/>
        <dbReference type="ChEBI" id="CHEBI:456216"/>
        <dbReference type="EC" id="3.6.4.12"/>
    </reaction>
</comment>
<dbReference type="PANTHER" id="PTHR11630:SF48">
    <property type="entry name" value="DNA HELICASE MCM9"/>
    <property type="match status" value="1"/>
</dbReference>
<keyword evidence="10 16" id="KW-0238">DNA-binding</keyword>
<evidence type="ECO:0000256" key="1">
    <source>
        <dbReference type="ARBA" id="ARBA00004123"/>
    </source>
</evidence>
<evidence type="ECO:0000256" key="16">
    <source>
        <dbReference type="RuleBase" id="RU004070"/>
    </source>
</evidence>
<keyword evidence="20" id="KW-1185">Reference proteome</keyword>
<dbReference type="Pfam" id="PF26066">
    <property type="entry name" value="MCM9_N"/>
    <property type="match status" value="1"/>
</dbReference>
<dbReference type="InterPro" id="IPR033762">
    <property type="entry name" value="MCM_OB"/>
</dbReference>
<keyword evidence="4" id="KW-0235">DNA replication</keyword>
<keyword evidence="8" id="KW-0347">Helicase</keyword>
<comment type="similarity">
    <text evidence="2 16">Belongs to the MCM family.</text>
</comment>
<dbReference type="SMART" id="SM00350">
    <property type="entry name" value="MCM"/>
    <property type="match status" value="1"/>
</dbReference>
<dbReference type="PANTHER" id="PTHR11630">
    <property type="entry name" value="DNA REPLICATION LICENSING FACTOR MCM FAMILY MEMBER"/>
    <property type="match status" value="1"/>
</dbReference>
<evidence type="ECO:0000256" key="7">
    <source>
        <dbReference type="ARBA" id="ARBA00022801"/>
    </source>
</evidence>
<evidence type="ECO:0000313" key="20">
    <source>
        <dbReference type="Proteomes" id="UP001642483"/>
    </source>
</evidence>
<dbReference type="PROSITE" id="PS00847">
    <property type="entry name" value="MCM_1"/>
    <property type="match status" value="1"/>
</dbReference>
<evidence type="ECO:0000256" key="5">
    <source>
        <dbReference type="ARBA" id="ARBA00022741"/>
    </source>
</evidence>
<protein>
    <recommendedName>
        <fullName evidence="14">DNA helicase MCM9</fullName>
        <ecNumber evidence="3">3.6.4.12</ecNumber>
    </recommendedName>
</protein>
<dbReference type="InterPro" id="IPR058768">
    <property type="entry name" value="MCM9_N"/>
</dbReference>
<dbReference type="Proteomes" id="UP001642483">
    <property type="component" value="Unassembled WGS sequence"/>
</dbReference>
<accession>A0ABP0H2Q4</accession>
<reference evidence="19 20" key="1">
    <citation type="submission" date="2024-02" db="EMBL/GenBank/DDBJ databases">
        <authorList>
            <person name="Daric V."/>
            <person name="Darras S."/>
        </authorList>
    </citation>
    <scope>NUCLEOTIDE SEQUENCE [LARGE SCALE GENOMIC DNA]</scope>
</reference>
<evidence type="ECO:0000256" key="8">
    <source>
        <dbReference type="ARBA" id="ARBA00022806"/>
    </source>
</evidence>
<dbReference type="EC" id="3.6.4.12" evidence="3"/>
<organism evidence="19 20">
    <name type="scientific">Clavelina lepadiformis</name>
    <name type="common">Light-bulb sea squirt</name>
    <name type="synonym">Ascidia lepadiformis</name>
    <dbReference type="NCBI Taxonomy" id="159417"/>
    <lineage>
        <taxon>Eukaryota</taxon>
        <taxon>Metazoa</taxon>
        <taxon>Chordata</taxon>
        <taxon>Tunicata</taxon>
        <taxon>Ascidiacea</taxon>
        <taxon>Aplousobranchia</taxon>
        <taxon>Clavelinidae</taxon>
        <taxon>Clavelina</taxon>
    </lineage>
</organism>
<feature type="compositionally biased region" description="Polar residues" evidence="17">
    <location>
        <begin position="775"/>
        <end position="790"/>
    </location>
</feature>
<keyword evidence="5 16" id="KW-0547">Nucleotide-binding</keyword>
<sequence>MQMHPVVVHFCIRPGELKIMASNESSLLFASSASSQSFLHQEESDENFQLFKKYILEKHIADVVRFLLEEENNVHYSIKIDGADLLENCVNLTDHLFFQSESMLKMFNRAFHAAMYIVYGTHCLKEHMSLKPFLHVRFVKLPSCSEIWRDRVPKAKDVGCFLALEGTVIRTSSAKILEFKKEYMCNRCKNVFSLQADFQLHYAVPTPQTCPVTTDCTGKKFVVVAGNDGTTGPKKCKDYQEIRVQEQVRKLSMGTIPRSMTIVLEDDLVDSCKPGDDVVIFGSVACRWHTVSVGKPCDLELVIKANNVEVCNDRRSTIKGLDIDELQDEFQCFWAAYGHSPMAARNHILASLCPQVYGLYVVKLAVALVLAGGVPRTDSTGSRVRGECHLLLVGDPGTGKSQFLKYAAKVTPRSVLTTGIGSSSAGLTVSAIRDGPHWTLEAGALVLADGGICCIDEFSGIKEQDRSAIHEAMEQQTISVAKAGLVCKLNTRTSILAATNPKLGKYDEASSVSMNIAMASPLLSRFDLVLVLLDVKNAHWDSVVADYLLTGKSNADQKTNQSELWSLDQMQAYFGIIRQLTPSLSSEADQVLRAYYRCHRQSNSRNAARTTIRLLESLIRLSEAHARLMFRNVVTIQDAIATVTVVESSMQGGSLLPTGSILHSCFPKDADVEYQKHSRLVLQCLSLEHLFDKHGQKAPTVPKAASACEQTGHSVLSTNYECKDNVVSQTPSNQPSVNGGQSQKNISLQCHQFNSEAIDDMQNVNMSSLFKIKPGSQNSLENQQSTPRASTQKRKSDVLNEKSSNVSYFFKKQETFPAKVICTTSNQICDQDKNLVCMKTSHHSSDATNNHNNIDLLPQSQISLFSMETLQTASQSSRNSFSGLKAEDQWNIKSNFSTKDPVPHVLPCPTSVTSSITNQASSIFRLPDSEAKFAFSHDSEFDFGNETKSDGFSNLKKSDKKQANPTFSFTLDPCVIEEMSNDLDFF</sequence>
<dbReference type="EMBL" id="CAWYQH010000163">
    <property type="protein sequence ID" value="CAK8696810.1"/>
    <property type="molecule type" value="Genomic_DNA"/>
</dbReference>
<dbReference type="Gene3D" id="3.40.50.300">
    <property type="entry name" value="P-loop containing nucleotide triphosphate hydrolases"/>
    <property type="match status" value="1"/>
</dbReference>
<dbReference type="InterPro" id="IPR027417">
    <property type="entry name" value="P-loop_NTPase"/>
</dbReference>
<evidence type="ECO:0000256" key="17">
    <source>
        <dbReference type="SAM" id="MobiDB-lite"/>
    </source>
</evidence>
<evidence type="ECO:0000256" key="12">
    <source>
        <dbReference type="ARBA" id="ARBA00023242"/>
    </source>
</evidence>
<dbReference type="InterPro" id="IPR012340">
    <property type="entry name" value="NA-bd_OB-fold"/>
</dbReference>
<dbReference type="PROSITE" id="PS50051">
    <property type="entry name" value="MCM_2"/>
    <property type="match status" value="1"/>
</dbReference>
<name>A0ABP0H2Q4_CLALP</name>
<gene>
    <name evidence="19" type="ORF">CVLEPA_LOCUS30127</name>
</gene>
<dbReference type="InterPro" id="IPR018525">
    <property type="entry name" value="MCM_CS"/>
</dbReference>
<keyword evidence="12" id="KW-0539">Nucleus</keyword>
<keyword evidence="7" id="KW-0378">Hydrolase</keyword>
<evidence type="ECO:0000256" key="13">
    <source>
        <dbReference type="ARBA" id="ARBA00023306"/>
    </source>
</evidence>
<evidence type="ECO:0000256" key="10">
    <source>
        <dbReference type="ARBA" id="ARBA00023125"/>
    </source>
</evidence>
<comment type="caution">
    <text evidence="19">The sequence shown here is derived from an EMBL/GenBank/DDBJ whole genome shotgun (WGS) entry which is preliminary data.</text>
</comment>
<evidence type="ECO:0000256" key="14">
    <source>
        <dbReference type="ARBA" id="ARBA00041085"/>
    </source>
</evidence>